<evidence type="ECO:0000313" key="1">
    <source>
        <dbReference type="EMBL" id="MPY46572.1"/>
    </source>
</evidence>
<name>A0A5N8WHG7_9ACTN</name>
<accession>A0A5N8WHG7</accession>
<dbReference type="Gene3D" id="3.40.50.1820">
    <property type="entry name" value="alpha/beta hydrolase"/>
    <property type="match status" value="1"/>
</dbReference>
<organism evidence="1 2">
    <name type="scientific">Streptomyces phyllanthi</name>
    <dbReference type="NCBI Taxonomy" id="1803180"/>
    <lineage>
        <taxon>Bacteria</taxon>
        <taxon>Bacillati</taxon>
        <taxon>Actinomycetota</taxon>
        <taxon>Actinomycetes</taxon>
        <taxon>Kitasatosporales</taxon>
        <taxon>Streptomycetaceae</taxon>
        <taxon>Streptomyces</taxon>
    </lineage>
</organism>
<comment type="caution">
    <text evidence="1">The sequence shown here is derived from an EMBL/GenBank/DDBJ whole genome shotgun (WGS) entry which is preliminary data.</text>
</comment>
<feature type="non-terminal residue" evidence="1">
    <location>
        <position position="1"/>
    </location>
</feature>
<dbReference type="SUPFAM" id="SSF53474">
    <property type="entry name" value="alpha/beta-Hydrolases"/>
    <property type="match status" value="1"/>
</dbReference>
<dbReference type="Proteomes" id="UP000326979">
    <property type="component" value="Unassembled WGS sequence"/>
</dbReference>
<dbReference type="GO" id="GO:0016787">
    <property type="term" value="F:hydrolase activity"/>
    <property type="evidence" value="ECO:0007669"/>
    <property type="project" value="UniProtKB-KW"/>
</dbReference>
<dbReference type="EMBL" id="VJZE01000707">
    <property type="protein sequence ID" value="MPY46572.1"/>
    <property type="molecule type" value="Genomic_DNA"/>
</dbReference>
<dbReference type="RefSeq" id="WP_194237020.1">
    <property type="nucleotide sequence ID" value="NZ_VJZE01000707.1"/>
</dbReference>
<evidence type="ECO:0000313" key="2">
    <source>
        <dbReference type="Proteomes" id="UP000326979"/>
    </source>
</evidence>
<reference evidence="1 2" key="1">
    <citation type="submission" date="2019-07" db="EMBL/GenBank/DDBJ databases">
        <title>New species of Amycolatopsis and Streptomyces.</title>
        <authorList>
            <person name="Duangmal K."/>
            <person name="Teo W.F.A."/>
            <person name="Lipun K."/>
        </authorList>
    </citation>
    <scope>NUCLEOTIDE SEQUENCE [LARGE SCALE GENOMIC DNA]</scope>
    <source>
        <strain evidence="1 2">TISTR 2346</strain>
    </source>
</reference>
<dbReference type="AlphaFoldDB" id="A0A5N8WHG7"/>
<protein>
    <submittedName>
        <fullName evidence="1">Alpha/beta hydrolase</fullName>
    </submittedName>
</protein>
<sequence>LSPSPPLISDSATNAFLWHFAFNRLQDINERMVAGREEIYFGHQFTSKAARPDAIPQHIVDVYVDLLRDPAALHAVFEYYRTLDEWPEQVQRWRDEGPLSIPVLAIGGEYATGTGPEEVMRLLATDVTGLVIPGGGHFLAEEAPEALTKALLDFLL</sequence>
<dbReference type="InterPro" id="IPR029058">
    <property type="entry name" value="AB_hydrolase_fold"/>
</dbReference>
<gene>
    <name evidence="1" type="ORF">FNH04_43730</name>
</gene>
<proteinExistence type="predicted"/>
<keyword evidence="2" id="KW-1185">Reference proteome</keyword>
<keyword evidence="1" id="KW-0378">Hydrolase</keyword>